<dbReference type="EMBL" id="PRDK01000009">
    <property type="protein sequence ID" value="MBE8714977.1"/>
    <property type="molecule type" value="Genomic_DNA"/>
</dbReference>
<evidence type="ECO:0000313" key="2">
    <source>
        <dbReference type="Proteomes" id="UP000616201"/>
    </source>
</evidence>
<comment type="caution">
    <text evidence="1">The sequence shown here is derived from an EMBL/GenBank/DDBJ whole genome shotgun (WGS) entry which is preliminary data.</text>
</comment>
<dbReference type="AlphaFoldDB" id="A0A928V1V3"/>
<evidence type="ECO:0000313" key="1">
    <source>
        <dbReference type="EMBL" id="MBE8714977.1"/>
    </source>
</evidence>
<proteinExistence type="predicted"/>
<accession>A0A928V1V3</accession>
<reference evidence="1" key="1">
    <citation type="submission" date="2018-02" db="EMBL/GenBank/DDBJ databases">
        <authorList>
            <person name="Vasarhelyi B.M."/>
            <person name="Deshmukh S."/>
            <person name="Balint B."/>
            <person name="Kukolya J."/>
        </authorList>
    </citation>
    <scope>NUCLEOTIDE SEQUENCE</scope>
    <source>
        <strain evidence="1">KB22</strain>
    </source>
</reference>
<dbReference type="Proteomes" id="UP000616201">
    <property type="component" value="Unassembled WGS sequence"/>
</dbReference>
<keyword evidence="2" id="KW-1185">Reference proteome</keyword>
<organism evidence="1 2">
    <name type="scientific">Sphingobacterium hungaricum</name>
    <dbReference type="NCBI Taxonomy" id="2082723"/>
    <lineage>
        <taxon>Bacteria</taxon>
        <taxon>Pseudomonadati</taxon>
        <taxon>Bacteroidota</taxon>
        <taxon>Sphingobacteriia</taxon>
        <taxon>Sphingobacteriales</taxon>
        <taxon>Sphingobacteriaceae</taxon>
        <taxon>Sphingobacterium</taxon>
    </lineage>
</organism>
<name>A0A928V1V3_9SPHI</name>
<sequence>MFGVASAQNSPGTLERLSGISNNGVNYYNIEGIKLYSYAIDLDFSKQNILANFNDLREEQLASSDETLAFKNYHVADQHKDSLGFISYFSTYFIESENNKIIAISFASVDKSEKELERELVHLIRNNAIPKSVYHKMTTDTVNFAGRQLLLDFPCQWMDVNSLQCPKCGQINWSLHPTLRSAQDVLDNFAATTEMNKFGKLVTDTSIQVIFEGKETTARKIVFDVSERVTELNLSEGTKTLTAYYVVVPSGTNYISCIMSHWNNDQLNQNGLPPLIDKIMQLKI</sequence>
<protein>
    <submittedName>
        <fullName evidence="1">Uncharacterized protein</fullName>
    </submittedName>
</protein>
<gene>
    <name evidence="1" type="ORF">C4F49_14935</name>
</gene>